<comment type="caution">
    <text evidence="3">The sequence shown here is derived from an EMBL/GenBank/DDBJ whole genome shotgun (WGS) entry which is preliminary data.</text>
</comment>
<keyword evidence="4" id="KW-1185">Reference proteome</keyword>
<accession>A0A923E5M6</accession>
<evidence type="ECO:0000256" key="1">
    <source>
        <dbReference type="ARBA" id="ARBA00023125"/>
    </source>
</evidence>
<evidence type="ECO:0000259" key="2">
    <source>
        <dbReference type="PROSITE" id="PS50937"/>
    </source>
</evidence>
<dbReference type="Gene3D" id="1.10.1660.10">
    <property type="match status" value="1"/>
</dbReference>
<dbReference type="Proteomes" id="UP000617426">
    <property type="component" value="Unassembled WGS sequence"/>
</dbReference>
<organism evidence="3 4">
    <name type="scientific">Schaalia hyovaginalis</name>
    <dbReference type="NCBI Taxonomy" id="29316"/>
    <lineage>
        <taxon>Bacteria</taxon>
        <taxon>Bacillati</taxon>
        <taxon>Actinomycetota</taxon>
        <taxon>Actinomycetes</taxon>
        <taxon>Actinomycetales</taxon>
        <taxon>Actinomycetaceae</taxon>
        <taxon>Schaalia</taxon>
    </lineage>
</organism>
<proteinExistence type="predicted"/>
<dbReference type="CDD" id="cd01104">
    <property type="entry name" value="HTH_MlrA-CarA"/>
    <property type="match status" value="1"/>
</dbReference>
<sequence>MPRTHLQAASSAVEAPLTVTAVSMRLGISPSTLRTWERRYGLGPGERRAGSHRRYLPADIARLAKMVDLVHAGVSPSDAAATVLSLADSLPPEEEPPAPHSIQDLVEVSCRCRSAQLRRVLEAAVSTEGLVHTWSRLVAPALDRLRAVQDGELPGCAPSTVLRTAFLDLLAAVADSTPPHEGPEDSVVILTDLAHEVGAHVVGVALRWYGIDARVLASESIEGEAGSERFKRFQDAHPVTLAIVMGTGTSCERFISFLAQDCDLDVLLVGADAPLVVDGRVLRVRTPAACVEETLAVLAPGADIASFDA</sequence>
<dbReference type="PANTHER" id="PTHR30204">
    <property type="entry name" value="REDOX-CYCLING DRUG-SENSING TRANSCRIPTIONAL ACTIVATOR SOXR"/>
    <property type="match status" value="1"/>
</dbReference>
<dbReference type="AlphaFoldDB" id="A0A923E5M6"/>
<dbReference type="GO" id="GO:0003677">
    <property type="term" value="F:DNA binding"/>
    <property type="evidence" value="ECO:0007669"/>
    <property type="project" value="UniProtKB-KW"/>
</dbReference>
<feature type="domain" description="HTH merR-type" evidence="2">
    <location>
        <begin position="16"/>
        <end position="85"/>
    </location>
</feature>
<name>A0A923E5M6_9ACTO</name>
<dbReference type="PROSITE" id="PS50937">
    <property type="entry name" value="HTH_MERR_2"/>
    <property type="match status" value="1"/>
</dbReference>
<dbReference type="SUPFAM" id="SSF46955">
    <property type="entry name" value="Putative DNA-binding domain"/>
    <property type="match status" value="1"/>
</dbReference>
<reference evidence="3" key="1">
    <citation type="submission" date="2020-08" db="EMBL/GenBank/DDBJ databases">
        <title>Sequencing the genomes of 1000 actinobacteria strains.</title>
        <authorList>
            <person name="Klenk H.-P."/>
        </authorList>
    </citation>
    <scope>NUCLEOTIDE SEQUENCE</scope>
    <source>
        <strain evidence="3">DSM 10695</strain>
    </source>
</reference>
<dbReference type="Pfam" id="PF13411">
    <property type="entry name" value="MerR_1"/>
    <property type="match status" value="1"/>
</dbReference>
<dbReference type="InterPro" id="IPR009061">
    <property type="entry name" value="DNA-bd_dom_put_sf"/>
</dbReference>
<protein>
    <submittedName>
        <fullName evidence="3">DNA-binding transcriptional MerR regulator</fullName>
    </submittedName>
</protein>
<dbReference type="InterPro" id="IPR047057">
    <property type="entry name" value="MerR_fam"/>
</dbReference>
<dbReference type="EMBL" id="JACHMK010000001">
    <property type="protein sequence ID" value="MBB6335313.1"/>
    <property type="molecule type" value="Genomic_DNA"/>
</dbReference>
<gene>
    <name evidence="3" type="ORF">HD592_001878</name>
</gene>
<dbReference type="GO" id="GO:0003700">
    <property type="term" value="F:DNA-binding transcription factor activity"/>
    <property type="evidence" value="ECO:0007669"/>
    <property type="project" value="InterPro"/>
</dbReference>
<evidence type="ECO:0000313" key="3">
    <source>
        <dbReference type="EMBL" id="MBB6335313.1"/>
    </source>
</evidence>
<evidence type="ECO:0000313" key="4">
    <source>
        <dbReference type="Proteomes" id="UP000617426"/>
    </source>
</evidence>
<dbReference type="InterPro" id="IPR000551">
    <property type="entry name" value="MerR-type_HTH_dom"/>
</dbReference>
<dbReference type="SMART" id="SM00422">
    <property type="entry name" value="HTH_MERR"/>
    <property type="match status" value="1"/>
</dbReference>
<keyword evidence="1 3" id="KW-0238">DNA-binding</keyword>
<dbReference type="PANTHER" id="PTHR30204:SF97">
    <property type="entry name" value="MERR FAMILY REGULATORY PROTEIN"/>
    <property type="match status" value="1"/>
</dbReference>
<dbReference type="RefSeq" id="WP_184453647.1">
    <property type="nucleotide sequence ID" value="NZ_JACHMK010000001.1"/>
</dbReference>